<reference evidence="2" key="2">
    <citation type="submission" date="2021-04" db="EMBL/GenBank/DDBJ databases">
        <authorList>
            <person name="Gilroy R."/>
        </authorList>
    </citation>
    <scope>NUCLEOTIDE SEQUENCE</scope>
    <source>
        <strain evidence="2">CHK192-9172</strain>
    </source>
</reference>
<accession>A0A9D2D2U5</accession>
<name>A0A9D2D2U5_9FIRM</name>
<dbReference type="Proteomes" id="UP000824024">
    <property type="component" value="Unassembled WGS sequence"/>
</dbReference>
<evidence type="ECO:0000313" key="2">
    <source>
        <dbReference type="EMBL" id="HIZ07489.1"/>
    </source>
</evidence>
<feature type="transmembrane region" description="Helical" evidence="1">
    <location>
        <begin position="196"/>
        <end position="215"/>
    </location>
</feature>
<reference evidence="2" key="1">
    <citation type="journal article" date="2021" name="PeerJ">
        <title>Extensive microbial diversity within the chicken gut microbiome revealed by metagenomics and culture.</title>
        <authorList>
            <person name="Gilroy R."/>
            <person name="Ravi A."/>
            <person name="Getino M."/>
            <person name="Pursley I."/>
            <person name="Horton D.L."/>
            <person name="Alikhan N.F."/>
            <person name="Baker D."/>
            <person name="Gharbi K."/>
            <person name="Hall N."/>
            <person name="Watson M."/>
            <person name="Adriaenssens E.M."/>
            <person name="Foster-Nyarko E."/>
            <person name="Jarju S."/>
            <person name="Secka A."/>
            <person name="Antonio M."/>
            <person name="Oren A."/>
            <person name="Chaudhuri R.R."/>
            <person name="La Ragione R."/>
            <person name="Hildebrand F."/>
            <person name="Pallen M.J."/>
        </authorList>
    </citation>
    <scope>NUCLEOTIDE SEQUENCE</scope>
    <source>
        <strain evidence="2">CHK192-9172</strain>
    </source>
</reference>
<evidence type="ECO:0000256" key="1">
    <source>
        <dbReference type="SAM" id="Phobius"/>
    </source>
</evidence>
<keyword evidence="1" id="KW-0812">Transmembrane</keyword>
<keyword evidence="1" id="KW-1133">Transmembrane helix</keyword>
<dbReference type="AlphaFoldDB" id="A0A9D2D2U5"/>
<protein>
    <submittedName>
        <fullName evidence="2">DUF1275 domain-containing protein</fullName>
    </submittedName>
</protein>
<organism evidence="2 3">
    <name type="scientific">Candidatus Eubacterium avistercoris</name>
    <dbReference type="NCBI Taxonomy" id="2838567"/>
    <lineage>
        <taxon>Bacteria</taxon>
        <taxon>Bacillati</taxon>
        <taxon>Bacillota</taxon>
        <taxon>Clostridia</taxon>
        <taxon>Eubacteriales</taxon>
        <taxon>Eubacteriaceae</taxon>
        <taxon>Eubacterium</taxon>
    </lineage>
</organism>
<dbReference type="PANTHER" id="PTHR37314">
    <property type="entry name" value="SLR0142 PROTEIN"/>
    <property type="match status" value="1"/>
</dbReference>
<feature type="transmembrane region" description="Helical" evidence="1">
    <location>
        <begin position="172"/>
        <end position="190"/>
    </location>
</feature>
<proteinExistence type="predicted"/>
<feature type="transmembrane region" description="Helical" evidence="1">
    <location>
        <begin position="59"/>
        <end position="79"/>
    </location>
</feature>
<keyword evidence="1" id="KW-0472">Membrane</keyword>
<dbReference type="PANTHER" id="PTHR37314:SF4">
    <property type="entry name" value="UPF0700 TRANSMEMBRANE PROTEIN YOAK"/>
    <property type="match status" value="1"/>
</dbReference>
<dbReference type="Pfam" id="PF06912">
    <property type="entry name" value="DUF1275"/>
    <property type="match status" value="1"/>
</dbReference>
<evidence type="ECO:0000313" key="3">
    <source>
        <dbReference type="Proteomes" id="UP000824024"/>
    </source>
</evidence>
<comment type="caution">
    <text evidence="2">The sequence shown here is derived from an EMBL/GenBank/DDBJ whole genome shotgun (WGS) entry which is preliminary data.</text>
</comment>
<feature type="transmembrane region" description="Helical" evidence="1">
    <location>
        <begin position="91"/>
        <end position="110"/>
    </location>
</feature>
<dbReference type="InterPro" id="IPR010699">
    <property type="entry name" value="DUF1275"/>
</dbReference>
<gene>
    <name evidence="2" type="ORF">IAA08_06095</name>
</gene>
<sequence>MRNHVQLSESIPVISLLAVTGGFLESYSFICRDQVFANCQTGNLVLLAMYFSQRDFFQAFTYTIPVIAFIIGILLTNFIRDTISQKFLHWRQITVCLEIILMLLVGFIPCGPRNIVATTMIAFSCSIQVETFRKVKGTGCATTMCTGNLRSAVDFLYRFFIRKEKSALYQSSRFLTIIAMFLGGAIAGGFCTNFFSYRAVWFTLIMLVIVFCLMFSRPDGEAH</sequence>
<dbReference type="EMBL" id="DXCH01000171">
    <property type="protein sequence ID" value="HIZ07489.1"/>
    <property type="molecule type" value="Genomic_DNA"/>
</dbReference>